<evidence type="ECO:0000313" key="2">
    <source>
        <dbReference type="EMBL" id="SVB03574.1"/>
    </source>
</evidence>
<accession>A0A382AQ96</accession>
<dbReference type="AlphaFoldDB" id="A0A382AQ96"/>
<gene>
    <name evidence="2" type="ORF">METZ01_LOCUS156428</name>
</gene>
<reference evidence="2" key="1">
    <citation type="submission" date="2018-05" db="EMBL/GenBank/DDBJ databases">
        <authorList>
            <person name="Lanie J.A."/>
            <person name="Ng W.-L."/>
            <person name="Kazmierczak K.M."/>
            <person name="Andrzejewski T.M."/>
            <person name="Davidsen T.M."/>
            <person name="Wayne K.J."/>
            <person name="Tettelin H."/>
            <person name="Glass J.I."/>
            <person name="Rusch D."/>
            <person name="Podicherti R."/>
            <person name="Tsui H.-C.T."/>
            <person name="Winkler M.E."/>
        </authorList>
    </citation>
    <scope>NUCLEOTIDE SEQUENCE</scope>
</reference>
<evidence type="ECO:0000256" key="1">
    <source>
        <dbReference type="SAM" id="MobiDB-lite"/>
    </source>
</evidence>
<dbReference type="EMBL" id="UINC01026326">
    <property type="protein sequence ID" value="SVB03574.1"/>
    <property type="molecule type" value="Genomic_DNA"/>
</dbReference>
<sequence>MLFRTKYYSTNETDRPANPQNSKSAKAKNP</sequence>
<organism evidence="2">
    <name type="scientific">marine metagenome</name>
    <dbReference type="NCBI Taxonomy" id="408172"/>
    <lineage>
        <taxon>unclassified sequences</taxon>
        <taxon>metagenomes</taxon>
        <taxon>ecological metagenomes</taxon>
    </lineage>
</organism>
<name>A0A382AQ96_9ZZZZ</name>
<feature type="region of interest" description="Disordered" evidence="1">
    <location>
        <begin position="1"/>
        <end position="30"/>
    </location>
</feature>
<proteinExistence type="predicted"/>
<protein>
    <submittedName>
        <fullName evidence="2">Uncharacterized protein</fullName>
    </submittedName>
</protein>